<dbReference type="InterPro" id="IPR014284">
    <property type="entry name" value="RNA_pol_sigma-70_dom"/>
</dbReference>
<feature type="domain" description="RNA polymerase sigma-70 region 2" evidence="5">
    <location>
        <begin position="23"/>
        <end position="90"/>
    </location>
</feature>
<reference evidence="7 8" key="1">
    <citation type="submission" date="2019-08" db="EMBL/GenBank/DDBJ databases">
        <title>Bacillus genomes from the desert of Cuatro Cienegas, Coahuila.</title>
        <authorList>
            <person name="Olmedo-Alvarez G."/>
        </authorList>
    </citation>
    <scope>NUCLEOTIDE SEQUENCE [LARGE SCALE GENOMIC DNA]</scope>
    <source>
        <strain evidence="7 8">CH40_1T</strain>
    </source>
</reference>
<dbReference type="InterPro" id="IPR013249">
    <property type="entry name" value="RNA_pol_sigma70_r4_t2"/>
</dbReference>
<dbReference type="InterPro" id="IPR013325">
    <property type="entry name" value="RNA_pol_sigma_r2"/>
</dbReference>
<gene>
    <name evidence="7" type="ORF">FZC79_02140</name>
</gene>
<keyword evidence="4" id="KW-0804">Transcription</keyword>
<evidence type="ECO:0000313" key="8">
    <source>
        <dbReference type="Proteomes" id="UP000323317"/>
    </source>
</evidence>
<comment type="caution">
    <text evidence="7">The sequence shown here is derived from an EMBL/GenBank/DDBJ whole genome shotgun (WGS) entry which is preliminary data.</text>
</comment>
<dbReference type="SUPFAM" id="SSF88659">
    <property type="entry name" value="Sigma3 and sigma4 domains of RNA polymerase sigma factors"/>
    <property type="match status" value="1"/>
</dbReference>
<evidence type="ECO:0000256" key="4">
    <source>
        <dbReference type="ARBA" id="ARBA00023163"/>
    </source>
</evidence>
<dbReference type="GO" id="GO:0006352">
    <property type="term" value="P:DNA-templated transcription initiation"/>
    <property type="evidence" value="ECO:0007669"/>
    <property type="project" value="InterPro"/>
</dbReference>
<dbReference type="SUPFAM" id="SSF88946">
    <property type="entry name" value="Sigma2 domain of RNA polymerase sigma factors"/>
    <property type="match status" value="1"/>
</dbReference>
<dbReference type="GO" id="GO:0003677">
    <property type="term" value="F:DNA binding"/>
    <property type="evidence" value="ECO:0007669"/>
    <property type="project" value="InterPro"/>
</dbReference>
<dbReference type="InterPro" id="IPR039425">
    <property type="entry name" value="RNA_pol_sigma-70-like"/>
</dbReference>
<dbReference type="PANTHER" id="PTHR43133">
    <property type="entry name" value="RNA POLYMERASE ECF-TYPE SIGMA FACTO"/>
    <property type="match status" value="1"/>
</dbReference>
<dbReference type="InterPro" id="IPR007627">
    <property type="entry name" value="RNA_pol_sigma70_r2"/>
</dbReference>
<proteinExistence type="inferred from homology"/>
<sequence>MKKENELLVKKAKKGDNNAFYQLITLHKMQLYRIAISYFRNDHDALEAIQETTFRAYKSIGKLKNPEFFSTWLVRILMNYCHDELLKKKRIIYNDEILQSKEARGTGSNLEMDEAIQLLDEKYRRVIILKYLEGMKIEEIAALLEHPQGTIKTWLHKGLRALRIQFTEDEEDSNA</sequence>
<dbReference type="Pfam" id="PF08281">
    <property type="entry name" value="Sigma70_r4_2"/>
    <property type="match status" value="1"/>
</dbReference>
<dbReference type="NCBIfam" id="TIGR02937">
    <property type="entry name" value="sigma70-ECF"/>
    <property type="match status" value="1"/>
</dbReference>
<dbReference type="Proteomes" id="UP000323317">
    <property type="component" value="Unassembled WGS sequence"/>
</dbReference>
<dbReference type="GO" id="GO:0016987">
    <property type="term" value="F:sigma factor activity"/>
    <property type="evidence" value="ECO:0007669"/>
    <property type="project" value="UniProtKB-KW"/>
</dbReference>
<evidence type="ECO:0000259" key="5">
    <source>
        <dbReference type="Pfam" id="PF04542"/>
    </source>
</evidence>
<feature type="domain" description="RNA polymerase sigma factor 70 region 4 type 2" evidence="6">
    <location>
        <begin position="111"/>
        <end position="162"/>
    </location>
</feature>
<dbReference type="InterPro" id="IPR036388">
    <property type="entry name" value="WH-like_DNA-bd_sf"/>
</dbReference>
<evidence type="ECO:0000256" key="2">
    <source>
        <dbReference type="ARBA" id="ARBA00023015"/>
    </source>
</evidence>
<evidence type="ECO:0000259" key="6">
    <source>
        <dbReference type="Pfam" id="PF08281"/>
    </source>
</evidence>
<dbReference type="Gene3D" id="1.10.1740.10">
    <property type="match status" value="1"/>
</dbReference>
<dbReference type="Pfam" id="PF04542">
    <property type="entry name" value="Sigma70_r2"/>
    <property type="match status" value="1"/>
</dbReference>
<organism evidence="7 8">
    <name type="scientific">Rossellomorea vietnamensis</name>
    <dbReference type="NCBI Taxonomy" id="218284"/>
    <lineage>
        <taxon>Bacteria</taxon>
        <taxon>Bacillati</taxon>
        <taxon>Bacillota</taxon>
        <taxon>Bacilli</taxon>
        <taxon>Bacillales</taxon>
        <taxon>Bacillaceae</taxon>
        <taxon>Rossellomorea</taxon>
    </lineage>
</organism>
<name>A0A5D4KKE2_9BACI</name>
<dbReference type="PANTHER" id="PTHR43133:SF51">
    <property type="entry name" value="RNA POLYMERASE SIGMA FACTOR"/>
    <property type="match status" value="1"/>
</dbReference>
<accession>A0A5D4KKE2</accession>
<comment type="similarity">
    <text evidence="1">Belongs to the sigma-70 factor family. ECF subfamily.</text>
</comment>
<protein>
    <submittedName>
        <fullName evidence="7">Sigma-70 family RNA polymerase sigma factor</fullName>
    </submittedName>
</protein>
<dbReference type="EMBL" id="VTEH01000001">
    <property type="protein sequence ID" value="TYR77638.1"/>
    <property type="molecule type" value="Genomic_DNA"/>
</dbReference>
<dbReference type="CDD" id="cd06171">
    <property type="entry name" value="Sigma70_r4"/>
    <property type="match status" value="1"/>
</dbReference>
<dbReference type="Gene3D" id="1.10.10.10">
    <property type="entry name" value="Winged helix-like DNA-binding domain superfamily/Winged helix DNA-binding domain"/>
    <property type="match status" value="1"/>
</dbReference>
<evidence type="ECO:0000256" key="3">
    <source>
        <dbReference type="ARBA" id="ARBA00023082"/>
    </source>
</evidence>
<dbReference type="RefSeq" id="WP_148945236.1">
    <property type="nucleotide sequence ID" value="NZ_JBNIKK010000010.1"/>
</dbReference>
<evidence type="ECO:0000256" key="1">
    <source>
        <dbReference type="ARBA" id="ARBA00010641"/>
    </source>
</evidence>
<dbReference type="AlphaFoldDB" id="A0A5D4KKE2"/>
<dbReference type="InterPro" id="IPR013324">
    <property type="entry name" value="RNA_pol_sigma_r3/r4-like"/>
</dbReference>
<keyword evidence="3" id="KW-0731">Sigma factor</keyword>
<keyword evidence="2" id="KW-0805">Transcription regulation</keyword>
<evidence type="ECO:0000313" key="7">
    <source>
        <dbReference type="EMBL" id="TYR77638.1"/>
    </source>
</evidence>